<keyword evidence="7 8" id="KW-0807">Transducer</keyword>
<feature type="transmembrane region" description="Helical" evidence="8">
    <location>
        <begin position="176"/>
        <end position="200"/>
    </location>
</feature>
<dbReference type="EnsemblMetazoa" id="AALFPA23_018651.R27369">
    <property type="protein sequence ID" value="AALFPA23_018651.P27369"/>
    <property type="gene ID" value="AALFPA23_018651"/>
</dbReference>
<keyword evidence="10" id="KW-1185">Reference proteome</keyword>
<comment type="similarity">
    <text evidence="8">Belongs to the insect chemoreceptor superfamily. Gustatory receptor (GR) family.</text>
</comment>
<comment type="function">
    <text evidence="8">Gustatory receptor which mediates acceptance or avoidance behavior, depending on its substrates.</text>
</comment>
<dbReference type="Proteomes" id="UP000069940">
    <property type="component" value="Unassembled WGS sequence"/>
</dbReference>
<evidence type="ECO:0000256" key="2">
    <source>
        <dbReference type="ARBA" id="ARBA00022475"/>
    </source>
</evidence>
<reference evidence="10" key="1">
    <citation type="journal article" date="2015" name="Proc. Natl. Acad. Sci. U.S.A.">
        <title>Genome sequence of the Asian Tiger mosquito, Aedes albopictus, reveals insights into its biology, genetics, and evolution.</title>
        <authorList>
            <person name="Chen X.G."/>
            <person name="Jiang X."/>
            <person name="Gu J."/>
            <person name="Xu M."/>
            <person name="Wu Y."/>
            <person name="Deng Y."/>
            <person name="Zhang C."/>
            <person name="Bonizzoni M."/>
            <person name="Dermauw W."/>
            <person name="Vontas J."/>
            <person name="Armbruster P."/>
            <person name="Huang X."/>
            <person name="Yang Y."/>
            <person name="Zhang H."/>
            <person name="He W."/>
            <person name="Peng H."/>
            <person name="Liu Y."/>
            <person name="Wu K."/>
            <person name="Chen J."/>
            <person name="Lirakis M."/>
            <person name="Topalis P."/>
            <person name="Van Leeuwen T."/>
            <person name="Hall A.B."/>
            <person name="Jiang X."/>
            <person name="Thorpe C."/>
            <person name="Mueller R.L."/>
            <person name="Sun C."/>
            <person name="Waterhouse R.M."/>
            <person name="Yan G."/>
            <person name="Tu Z.J."/>
            <person name="Fang X."/>
            <person name="James A.A."/>
        </authorList>
    </citation>
    <scope>NUCLEOTIDE SEQUENCE [LARGE SCALE GENOMIC DNA]</scope>
    <source>
        <strain evidence="10">Foshan</strain>
    </source>
</reference>
<evidence type="ECO:0000256" key="5">
    <source>
        <dbReference type="ARBA" id="ARBA00023136"/>
    </source>
</evidence>
<dbReference type="RefSeq" id="XP_062698408.1">
    <property type="nucleotide sequence ID" value="XM_062842424.1"/>
</dbReference>
<dbReference type="GeneID" id="134284118"/>
<protein>
    <recommendedName>
        <fullName evidence="8">Gustatory receptor</fullName>
    </recommendedName>
</protein>
<proteinExistence type="inferred from homology"/>
<reference evidence="9" key="2">
    <citation type="submission" date="2025-05" db="UniProtKB">
        <authorList>
            <consortium name="EnsemblMetazoa"/>
        </authorList>
    </citation>
    <scope>IDENTIFICATION</scope>
    <source>
        <strain evidence="9">Foshan</strain>
    </source>
</reference>
<evidence type="ECO:0000256" key="7">
    <source>
        <dbReference type="ARBA" id="ARBA00023224"/>
    </source>
</evidence>
<feature type="transmembrane region" description="Helical" evidence="8">
    <location>
        <begin position="255"/>
        <end position="278"/>
    </location>
</feature>
<keyword evidence="6 8" id="KW-0675">Receptor</keyword>
<feature type="transmembrane region" description="Helical" evidence="8">
    <location>
        <begin position="79"/>
        <end position="101"/>
    </location>
</feature>
<sequence length="397" mass="45471">MPWYQACNFFDSIRPVYLITKIFLLHFSTLDFKQQTIHRTLLDQLCFSVAVVVDIYLIYRSITVNTPYLYLTDSVLLNVGTYLTLVFLSFMTSSISSWNCYRAVEILGIYTNIDECDQILRSLGSFIDYRKQLVFSTLYLFGWLCVPVIVTMNAVLARLKSAWTSVTSGGPDLLTAAAILRTSICFSMFVCYSTLTLLLLNARLGCVQKAMVMYLKEARISQPTVDCDVIRRIAQAHDQLCNAIQLFNGCYSIHIMHTVTMSVFFTIFVVFGLIHAYATDAGETMMQVAKTNIVYDEFYILMFVLMVVFTSLVGRNCSRVKMMINKVVCYRSYDKEVFRELRCFSQQLENHAPKINCGMLDFDWTLFYSAAGTFTTYLVILLQFDVGNLGIRHQNQT</sequence>
<evidence type="ECO:0000256" key="3">
    <source>
        <dbReference type="ARBA" id="ARBA00022692"/>
    </source>
</evidence>
<keyword evidence="4 8" id="KW-1133">Transmembrane helix</keyword>
<dbReference type="Pfam" id="PF08395">
    <property type="entry name" value="7tm_7"/>
    <property type="match status" value="1"/>
</dbReference>
<keyword evidence="3 8" id="KW-0812">Transmembrane</keyword>
<evidence type="ECO:0000256" key="4">
    <source>
        <dbReference type="ARBA" id="ARBA00022989"/>
    </source>
</evidence>
<feature type="transmembrane region" description="Helical" evidence="8">
    <location>
        <begin position="133"/>
        <end position="156"/>
    </location>
</feature>
<comment type="caution">
    <text evidence="8">Lacks conserved residue(s) required for the propagation of feature annotation.</text>
</comment>
<keyword evidence="5 8" id="KW-0472">Membrane</keyword>
<keyword evidence="2 8" id="KW-1003">Cell membrane</keyword>
<evidence type="ECO:0000313" key="9">
    <source>
        <dbReference type="EnsemblMetazoa" id="AALFPA23_018651.P27369"/>
    </source>
</evidence>
<name>A0ABM1ZHU2_AEDAL</name>
<evidence type="ECO:0000256" key="6">
    <source>
        <dbReference type="ARBA" id="ARBA00023170"/>
    </source>
</evidence>
<organism evidence="9 10">
    <name type="scientific">Aedes albopictus</name>
    <name type="common">Asian tiger mosquito</name>
    <name type="synonym">Stegomyia albopicta</name>
    <dbReference type="NCBI Taxonomy" id="7160"/>
    <lineage>
        <taxon>Eukaryota</taxon>
        <taxon>Metazoa</taxon>
        <taxon>Ecdysozoa</taxon>
        <taxon>Arthropoda</taxon>
        <taxon>Hexapoda</taxon>
        <taxon>Insecta</taxon>
        <taxon>Pterygota</taxon>
        <taxon>Neoptera</taxon>
        <taxon>Endopterygota</taxon>
        <taxon>Diptera</taxon>
        <taxon>Nematocera</taxon>
        <taxon>Culicoidea</taxon>
        <taxon>Culicidae</taxon>
        <taxon>Culicinae</taxon>
        <taxon>Aedini</taxon>
        <taxon>Aedes</taxon>
        <taxon>Stegomyia</taxon>
    </lineage>
</organism>
<feature type="transmembrane region" description="Helical" evidence="8">
    <location>
        <begin position="298"/>
        <end position="317"/>
    </location>
</feature>
<dbReference type="PANTHER" id="PTHR21143">
    <property type="entry name" value="INVERTEBRATE GUSTATORY RECEPTOR"/>
    <property type="match status" value="1"/>
</dbReference>
<evidence type="ECO:0000313" key="10">
    <source>
        <dbReference type="Proteomes" id="UP000069940"/>
    </source>
</evidence>
<dbReference type="PANTHER" id="PTHR21143:SF104">
    <property type="entry name" value="GUSTATORY RECEPTOR 8A-RELATED"/>
    <property type="match status" value="1"/>
</dbReference>
<evidence type="ECO:0000256" key="8">
    <source>
        <dbReference type="RuleBase" id="RU363108"/>
    </source>
</evidence>
<comment type="subcellular location">
    <subcellularLocation>
        <location evidence="1 8">Cell membrane</location>
        <topology evidence="1 8">Multi-pass membrane protein</topology>
    </subcellularLocation>
</comment>
<dbReference type="InterPro" id="IPR013604">
    <property type="entry name" value="7TM_chemorcpt"/>
</dbReference>
<accession>A0ABM1ZHU2</accession>
<feature type="transmembrane region" description="Helical" evidence="8">
    <location>
        <begin position="41"/>
        <end position="59"/>
    </location>
</feature>
<evidence type="ECO:0000256" key="1">
    <source>
        <dbReference type="ARBA" id="ARBA00004651"/>
    </source>
</evidence>